<dbReference type="GO" id="GO:0015109">
    <property type="term" value="F:chromate transmembrane transporter activity"/>
    <property type="evidence" value="ECO:0007669"/>
    <property type="project" value="InterPro"/>
</dbReference>
<evidence type="ECO:0000256" key="2">
    <source>
        <dbReference type="ARBA" id="ARBA00005262"/>
    </source>
</evidence>
<dbReference type="EMBL" id="BSPD01000075">
    <property type="protein sequence ID" value="GLS27384.1"/>
    <property type="molecule type" value="Genomic_DNA"/>
</dbReference>
<feature type="transmembrane region" description="Helical" evidence="7">
    <location>
        <begin position="362"/>
        <end position="380"/>
    </location>
</feature>
<comment type="similarity">
    <text evidence="2">Belongs to the chromate ion transporter (CHR) (TC 2.A.51) family.</text>
</comment>
<feature type="transmembrane region" description="Helical" evidence="7">
    <location>
        <begin position="331"/>
        <end position="356"/>
    </location>
</feature>
<comment type="caution">
    <text evidence="8">The sequence shown here is derived from an EMBL/GenBank/DDBJ whole genome shotgun (WGS) entry which is preliminary data.</text>
</comment>
<name>A0AA37T812_9GAMM</name>
<feature type="transmembrane region" description="Helical" evidence="7">
    <location>
        <begin position="85"/>
        <end position="110"/>
    </location>
</feature>
<keyword evidence="6 7" id="KW-0472">Membrane</keyword>
<dbReference type="NCBIfam" id="TIGR00937">
    <property type="entry name" value="2A51"/>
    <property type="match status" value="1"/>
</dbReference>
<dbReference type="Proteomes" id="UP001156870">
    <property type="component" value="Unassembled WGS sequence"/>
</dbReference>
<feature type="transmembrane region" description="Helical" evidence="7">
    <location>
        <begin position="197"/>
        <end position="220"/>
    </location>
</feature>
<dbReference type="GO" id="GO:0005886">
    <property type="term" value="C:plasma membrane"/>
    <property type="evidence" value="ECO:0007669"/>
    <property type="project" value="UniProtKB-SubCell"/>
</dbReference>
<dbReference type="Pfam" id="PF02417">
    <property type="entry name" value="Chromate_transp"/>
    <property type="match status" value="2"/>
</dbReference>
<proteinExistence type="inferred from homology"/>
<evidence type="ECO:0000313" key="9">
    <source>
        <dbReference type="Proteomes" id="UP001156870"/>
    </source>
</evidence>
<dbReference type="RefSeq" id="WP_232595379.1">
    <property type="nucleotide sequence ID" value="NZ_BSPD01000075.1"/>
</dbReference>
<dbReference type="PANTHER" id="PTHR33567:SF3">
    <property type="entry name" value="CHROMATE ION TRANSPORTER (EUROFUNG)"/>
    <property type="match status" value="1"/>
</dbReference>
<gene>
    <name evidence="8" type="ORF">GCM10007877_31030</name>
</gene>
<feature type="transmembrane region" description="Helical" evidence="7">
    <location>
        <begin position="116"/>
        <end position="138"/>
    </location>
</feature>
<evidence type="ECO:0000256" key="7">
    <source>
        <dbReference type="SAM" id="Phobius"/>
    </source>
</evidence>
<feature type="transmembrane region" description="Helical" evidence="7">
    <location>
        <begin position="12"/>
        <end position="37"/>
    </location>
</feature>
<dbReference type="InterPro" id="IPR003370">
    <property type="entry name" value="Chromate_transpt"/>
</dbReference>
<organism evidence="8 9">
    <name type="scientific">Marinibactrum halimedae</name>
    <dbReference type="NCBI Taxonomy" id="1444977"/>
    <lineage>
        <taxon>Bacteria</taxon>
        <taxon>Pseudomonadati</taxon>
        <taxon>Pseudomonadota</taxon>
        <taxon>Gammaproteobacteria</taxon>
        <taxon>Cellvibrionales</taxon>
        <taxon>Cellvibrionaceae</taxon>
        <taxon>Marinibactrum</taxon>
    </lineage>
</organism>
<keyword evidence="9" id="KW-1185">Reference proteome</keyword>
<evidence type="ECO:0000256" key="6">
    <source>
        <dbReference type="ARBA" id="ARBA00023136"/>
    </source>
</evidence>
<keyword evidence="3" id="KW-1003">Cell membrane</keyword>
<evidence type="ECO:0000256" key="3">
    <source>
        <dbReference type="ARBA" id="ARBA00022475"/>
    </source>
</evidence>
<feature type="transmembrane region" description="Helical" evidence="7">
    <location>
        <begin position="232"/>
        <end position="250"/>
    </location>
</feature>
<comment type="subcellular location">
    <subcellularLocation>
        <location evidence="1">Cell membrane</location>
        <topology evidence="1">Multi-pass membrane protein</topology>
    </subcellularLocation>
</comment>
<evidence type="ECO:0000256" key="1">
    <source>
        <dbReference type="ARBA" id="ARBA00004651"/>
    </source>
</evidence>
<evidence type="ECO:0000256" key="5">
    <source>
        <dbReference type="ARBA" id="ARBA00022989"/>
    </source>
</evidence>
<reference evidence="8 9" key="1">
    <citation type="journal article" date="2014" name="Int. J. Syst. Evol. Microbiol.">
        <title>Complete genome sequence of Corynebacterium casei LMG S-19264T (=DSM 44701T), isolated from a smear-ripened cheese.</title>
        <authorList>
            <consortium name="US DOE Joint Genome Institute (JGI-PGF)"/>
            <person name="Walter F."/>
            <person name="Albersmeier A."/>
            <person name="Kalinowski J."/>
            <person name="Ruckert C."/>
        </authorList>
    </citation>
    <scope>NUCLEOTIDE SEQUENCE [LARGE SCALE GENOMIC DNA]</scope>
    <source>
        <strain evidence="8 9">NBRC 110095</strain>
    </source>
</reference>
<protein>
    <submittedName>
        <fullName evidence="8">Transporter</fullName>
    </submittedName>
</protein>
<evidence type="ECO:0000313" key="8">
    <source>
        <dbReference type="EMBL" id="GLS27384.1"/>
    </source>
</evidence>
<dbReference type="PROSITE" id="PS51257">
    <property type="entry name" value="PROKAR_LIPOPROTEIN"/>
    <property type="match status" value="1"/>
</dbReference>
<accession>A0AA37T812</accession>
<feature type="transmembrane region" description="Helical" evidence="7">
    <location>
        <begin position="150"/>
        <end position="177"/>
    </location>
</feature>
<keyword evidence="4 7" id="KW-0812">Transmembrane</keyword>
<feature type="transmembrane region" description="Helical" evidence="7">
    <location>
        <begin position="293"/>
        <end position="319"/>
    </location>
</feature>
<dbReference type="PIRSF" id="PIRSF004810">
    <property type="entry name" value="ChrA"/>
    <property type="match status" value="1"/>
</dbReference>
<keyword evidence="5 7" id="KW-1133">Transmembrane helix</keyword>
<dbReference type="AlphaFoldDB" id="A0AA37T812"/>
<evidence type="ECO:0000256" key="4">
    <source>
        <dbReference type="ARBA" id="ARBA00022692"/>
    </source>
</evidence>
<dbReference type="InterPro" id="IPR014047">
    <property type="entry name" value="Chr_Tranpt_l_chain"/>
</dbReference>
<sequence length="400" mass="42712">MTDKPITAPISVSSIFLTFLTLGCLSFGGPAAHLGYFREEFVAKKRWISDEIYAEWVALCQLLPGPASSQVGFLMGWHQGGLRGAFAAWLGFTLPSALIMLGFALSLSWIPTLSEFGLFHGLKLVAVVVVAHAVWSMGEKFCHSRSTSTVMAASCAGVFLLPSAVSHIVIILVSSVIGMMACHPSQTQSATTNTRPVTFWSANLCLMVFWGLLIGLPFFALQNELTQLFSNIYQAGALVFGGGHVVLPLLQHSLVDGNIVKEDIFYAGYSAAQTLPGPLFTFAVFLGASTALIIHPVVGAVIGLIAIFMPGFLLLMGVLPYWGKLKQNQRILGALAGVNAAVVGILLAALFSPLWISTVHNGVDFAIVITLLVAAMRWHIPPWGIVLSGAGLGMLTTWVN</sequence>
<dbReference type="PANTHER" id="PTHR33567">
    <property type="entry name" value="CHROMATE ION TRANSPORTER (EUROFUNG)"/>
    <property type="match status" value="1"/>
</dbReference>